<dbReference type="Proteomes" id="UP000814074">
    <property type="component" value="Unassembled WGS sequence"/>
</dbReference>
<evidence type="ECO:0000313" key="3">
    <source>
        <dbReference type="EMBL" id="MCF5151399.1"/>
    </source>
</evidence>
<comment type="caution">
    <text evidence="3">The sequence shown here is derived from an EMBL/GenBank/DDBJ whole genome shotgun (WGS) entry which is preliminary data.</text>
</comment>
<dbReference type="Gene3D" id="2.180.10.10">
    <property type="entry name" value="RHS repeat-associated core"/>
    <property type="match status" value="2"/>
</dbReference>
<dbReference type="EMBL" id="WKDU01000002">
    <property type="protein sequence ID" value="MCF5151399.1"/>
    <property type="molecule type" value="Genomic_DNA"/>
</dbReference>
<evidence type="ECO:0000313" key="4">
    <source>
        <dbReference type="Proteomes" id="UP000814074"/>
    </source>
</evidence>
<sequence>MNIYSNAFNFSTHLNGVVDPRTGQYTARINLGTFYPQGPLEISRNIALSFSMLSSDQSGNYGAGWSLSNTELDLATSSLTLITGERYQIQSLPSVGGTLVIKDCKLKDVVVKRIAESELHVIYKEGTVEILGRPINPGPFKIMAIAFENGERWNFRYLDGGPLKHILDQNGQEMLVLTYIDGLLVMADARIEGGRYARTRINYGNANNQLVSVTVPYDSTQVPPGTASFNFIYRQPFRNGLIAITEVESPMGGTELISYEENGHPYAAGQFIPRVAGWRRTPGAGQPPIGSVYSYSPTHNFTGYYSGSVYRPGEDNLYLVVGDYDYWTDETLIDTSNNDAVLCVTRTTYNKFHLLSEERVTREGTRVITTYDYNVEPGKLFPDQPANLQLPRQITNRFELVADGSTREEVQVVETDEYGNVLSRTESSGVRIEYSYYPVAGESGKCPADPHGLFQRYLKHERLIPVGGTPTDRLTEYTHTRVPKTGTHYLVLQASSNQAGVFHTEQTYFDAPVELLGRVKNTSNTIDGLSLVSEFSYAMAGDNVSETRRMQGREGQWLESTRTLSRTNRRLLSMTRDGGSTLALTFDASGRLTAETVSPGKPQQAAHRYAYHFATQAKRAHLISTDAQDNQVITYFDGLGRQVSEAQILGEEQERVSRTWRYDAQGRTVAVVNTDYLPDGVRSLTSTYAYNPWGNASRVTHTDGRVLIDEYDPLLNLKIEGVEGAERLKTYFNEHNQPILVERLDTSDNSVKVESRTYDGLGRCVSVVDVNNNLTEFTYDAFDRQVTVHQKPVDGTPHRLRQMDYAPGTSCASVTALTVEGKLLGARTYDSLGRITSQAHGARRATTWEYEAGWMEPVAMVSPRGARQRLTYDKELDVPTRIEMTGLPESTYQHDPVGGAVTRSETNGLIHEFFQDVNGHPDKEIQTAAGTTVTTLFGYSPGGRLLHQTAADGQRSELEYDAQGRFSRMITGAMVIEQSYDSLSRPQNLTTGYDSTQIVTKMSYDALGREAERRFEQNGTLLQVMTSTYHVNNMLATRFLRDASSRVVIAETFTYDAYLRLKTYRCEGLERPQDQMGRGIAGQDFSFDNLNNITRVVTSFADGTQDICARYFSGLDPTQLTRLTHTLPAQDVTLTYDASGNLLIGPSGQVYTYNEFELLTGVRIAGVQYSYQYDAESRQVLASRNSEVPVMLAYAGERLETLVEGNKKIRYFSSEDQVAARSGGVDGPQLHANDASGSVRGISAPGQAHVRRHYTPYGDAKLALDDGKARSLADLQMPAFNAQRLDAATNLYVLGNGMRVYDPALMMFLQPDPLSPFDEGGINSYAYCAGNPINLIDPSGLWPNWLKWALTGAALVASIVALGFAAPAVAAAATAYTAAASAAAVAATATTAATATATASAMALASKVALATASTLGVVGGTLSTAALGIAEVDKKMGWDRSHHIQNLGWAALGFSIASWVASVAGAYTSASLAFNAAVKAGAAKDFVKYASFFDTPVGSGLAAAGKRMVGLTYKFTDKWGVTPYSQAFGVTRFALRTTNFGRAIEARIKSASPSPVPESDQSGSTASAQPQPQPQRPAAGSRFADLPASGADYYQAFRDEATRIRQPMLRG</sequence>
<feature type="transmembrane region" description="Helical" evidence="2">
    <location>
        <begin position="1408"/>
        <end position="1428"/>
    </location>
</feature>
<dbReference type="Pfam" id="PF05593">
    <property type="entry name" value="RHS_repeat"/>
    <property type="match status" value="1"/>
</dbReference>
<keyword evidence="2" id="KW-0812">Transmembrane</keyword>
<dbReference type="RefSeq" id="WP_120248693.1">
    <property type="nucleotide sequence ID" value="NZ_JAEHTJ010000034.1"/>
</dbReference>
<proteinExistence type="predicted"/>
<feature type="transmembrane region" description="Helical" evidence="2">
    <location>
        <begin position="1448"/>
        <end position="1468"/>
    </location>
</feature>
<keyword evidence="2" id="KW-0472">Membrane</keyword>
<accession>A0ABS9FGT2</accession>
<dbReference type="PANTHER" id="PTHR32305:SF15">
    <property type="entry name" value="PROTEIN RHSA-RELATED"/>
    <property type="match status" value="1"/>
</dbReference>
<dbReference type="InterPro" id="IPR031325">
    <property type="entry name" value="RHS_repeat"/>
</dbReference>
<dbReference type="NCBIfam" id="TIGR03696">
    <property type="entry name" value="Rhs_assc_core"/>
    <property type="match status" value="1"/>
</dbReference>
<protein>
    <submittedName>
        <fullName evidence="3">RHS repeat-associated core domain-containing protein</fullName>
    </submittedName>
</protein>
<dbReference type="PANTHER" id="PTHR32305">
    <property type="match status" value="1"/>
</dbReference>
<organism evidence="3 4">
    <name type="scientific">Pseudomonas lactis</name>
    <dbReference type="NCBI Taxonomy" id="1615674"/>
    <lineage>
        <taxon>Bacteria</taxon>
        <taxon>Pseudomonadati</taxon>
        <taxon>Pseudomonadota</taxon>
        <taxon>Gammaproteobacteria</taxon>
        <taxon>Pseudomonadales</taxon>
        <taxon>Pseudomonadaceae</taxon>
        <taxon>Pseudomonas</taxon>
    </lineage>
</organism>
<name>A0ABS9FGT2_9PSED</name>
<feature type="transmembrane region" description="Helical" evidence="2">
    <location>
        <begin position="1345"/>
        <end position="1366"/>
    </location>
</feature>
<reference evidence="3 4" key="1">
    <citation type="submission" date="2019-11" db="EMBL/GenBank/DDBJ databases">
        <title>Epiphytic Pseudomonas syringae from cherry orchards.</title>
        <authorList>
            <person name="Hulin M.T."/>
        </authorList>
    </citation>
    <scope>NUCLEOTIDE SEQUENCE [LARGE SCALE GENOMIC DNA]</scope>
    <source>
        <strain evidence="3 4">PA-6-3B</strain>
    </source>
</reference>
<feature type="region of interest" description="Disordered" evidence="1">
    <location>
        <begin position="1550"/>
        <end position="1586"/>
    </location>
</feature>
<keyword evidence="2" id="KW-1133">Transmembrane helix</keyword>
<evidence type="ECO:0000256" key="2">
    <source>
        <dbReference type="SAM" id="Phobius"/>
    </source>
</evidence>
<dbReference type="InterPro" id="IPR022385">
    <property type="entry name" value="Rhs_assc_core"/>
</dbReference>
<dbReference type="InterPro" id="IPR006530">
    <property type="entry name" value="YD"/>
</dbReference>
<evidence type="ECO:0000256" key="1">
    <source>
        <dbReference type="SAM" id="MobiDB-lite"/>
    </source>
</evidence>
<dbReference type="InterPro" id="IPR050708">
    <property type="entry name" value="T6SS_VgrG/RHS"/>
</dbReference>
<dbReference type="NCBIfam" id="TIGR01643">
    <property type="entry name" value="YD_repeat_2x"/>
    <property type="match status" value="1"/>
</dbReference>
<feature type="transmembrane region" description="Helical" evidence="2">
    <location>
        <begin position="1378"/>
        <end position="1402"/>
    </location>
</feature>
<keyword evidence="4" id="KW-1185">Reference proteome</keyword>
<gene>
    <name evidence="3" type="ORF">GIW47_02035</name>
</gene>
<feature type="compositionally biased region" description="Low complexity" evidence="1">
    <location>
        <begin position="1562"/>
        <end position="1583"/>
    </location>
</feature>